<evidence type="ECO:0000256" key="4">
    <source>
        <dbReference type="ARBA" id="ARBA00022989"/>
    </source>
</evidence>
<dbReference type="Pfam" id="PF04138">
    <property type="entry name" value="GtrA_DPMS_TM"/>
    <property type="match status" value="1"/>
</dbReference>
<keyword evidence="4 6" id="KW-1133">Transmembrane helix</keyword>
<dbReference type="Proteomes" id="UP000292665">
    <property type="component" value="Unassembled WGS sequence"/>
</dbReference>
<comment type="subcellular location">
    <subcellularLocation>
        <location evidence="1">Membrane</location>
        <topology evidence="1">Multi-pass membrane protein</topology>
    </subcellularLocation>
</comment>
<organism evidence="8 10">
    <name type="scientific">[Ruminococcus] torques</name>
    <dbReference type="NCBI Taxonomy" id="33039"/>
    <lineage>
        <taxon>Bacteria</taxon>
        <taxon>Bacillati</taxon>
        <taxon>Bacillota</taxon>
        <taxon>Clostridia</taxon>
        <taxon>Lachnospirales</taxon>
        <taxon>Lachnospiraceae</taxon>
        <taxon>Mediterraneibacter</taxon>
    </lineage>
</organism>
<accession>A0A173Y4V7</accession>
<evidence type="ECO:0000313" key="9">
    <source>
        <dbReference type="EMBL" id="RYS81209.1"/>
    </source>
</evidence>
<evidence type="ECO:0000256" key="2">
    <source>
        <dbReference type="ARBA" id="ARBA00009399"/>
    </source>
</evidence>
<dbReference type="GO" id="GO:0000271">
    <property type="term" value="P:polysaccharide biosynthetic process"/>
    <property type="evidence" value="ECO:0007669"/>
    <property type="project" value="InterPro"/>
</dbReference>
<evidence type="ECO:0000313" key="11">
    <source>
        <dbReference type="Proteomes" id="UP000292665"/>
    </source>
</evidence>
<evidence type="ECO:0000313" key="10">
    <source>
        <dbReference type="Proteomes" id="UP000095787"/>
    </source>
</evidence>
<dbReference type="EMBL" id="CYZO01000003">
    <property type="protein sequence ID" value="CUN58580.1"/>
    <property type="molecule type" value="Genomic_DNA"/>
</dbReference>
<feature type="transmembrane region" description="Helical" evidence="6">
    <location>
        <begin position="76"/>
        <end position="94"/>
    </location>
</feature>
<protein>
    <submittedName>
        <fullName evidence="9">GtrA family protein</fullName>
    </submittedName>
    <submittedName>
        <fullName evidence="8">GtrA-like protein</fullName>
    </submittedName>
</protein>
<dbReference type="InterPro" id="IPR051401">
    <property type="entry name" value="GtrA_CellWall_Glycosyl"/>
</dbReference>
<evidence type="ECO:0000313" key="8">
    <source>
        <dbReference type="EMBL" id="CUN58580.1"/>
    </source>
</evidence>
<dbReference type="GO" id="GO:0005886">
    <property type="term" value="C:plasma membrane"/>
    <property type="evidence" value="ECO:0007669"/>
    <property type="project" value="TreeGrafter"/>
</dbReference>
<feature type="transmembrane region" description="Helical" evidence="6">
    <location>
        <begin position="39"/>
        <end position="56"/>
    </location>
</feature>
<feature type="transmembrane region" description="Helical" evidence="6">
    <location>
        <begin position="100"/>
        <end position="119"/>
    </location>
</feature>
<keyword evidence="5 6" id="KW-0472">Membrane</keyword>
<dbReference type="EMBL" id="RCYR01000004">
    <property type="protein sequence ID" value="RYS81209.1"/>
    <property type="molecule type" value="Genomic_DNA"/>
</dbReference>
<reference evidence="9 11" key="2">
    <citation type="journal article" date="2019" name="Science, e1252229">
        <title>Invertible promoters mediate bacterial phase variation, antibiotic resistance, and host adaptation in the gut.</title>
        <authorList>
            <person name="Jiang X."/>
            <person name="Hall A.B."/>
            <person name="Arthur T.D."/>
            <person name="Plichta D.R."/>
            <person name="Covington C.T."/>
            <person name="Poyet M."/>
            <person name="Crothers J."/>
            <person name="Moses P.L."/>
            <person name="Tolonen A.C."/>
            <person name="Vlamakis H."/>
            <person name="Alm E.J."/>
            <person name="Xavier R.J."/>
        </authorList>
    </citation>
    <scope>NUCLEOTIDE SEQUENCE [LARGE SCALE GENOMIC DNA]</scope>
    <source>
        <strain evidence="11">aa_0143</strain>
        <strain evidence="9">Aa_0143</strain>
    </source>
</reference>
<reference evidence="8 10" key="1">
    <citation type="submission" date="2015-09" db="EMBL/GenBank/DDBJ databases">
        <authorList>
            <consortium name="Pathogen Informatics"/>
        </authorList>
    </citation>
    <scope>NUCLEOTIDE SEQUENCE [LARGE SCALE GENOMIC DNA]</scope>
    <source>
        <strain evidence="8 10">2789STDY5834841</strain>
    </source>
</reference>
<sequence length="148" mass="16977">MKRIYLSKELLTYIITGGITTGVNYMLYGLFLFFHVPYIASNSIAWTGAVIAAYVLNRKWVFRSNRRIPEEFFSFAALRFITLLVENVLLWLAVDQLSLSLIGSKLIVSVVTVIGNYALCKYRVFKTAAHGQDQNMIRKELLPYDNQK</sequence>
<evidence type="ECO:0000259" key="7">
    <source>
        <dbReference type="Pfam" id="PF04138"/>
    </source>
</evidence>
<evidence type="ECO:0000256" key="3">
    <source>
        <dbReference type="ARBA" id="ARBA00022692"/>
    </source>
</evidence>
<proteinExistence type="inferred from homology"/>
<feature type="transmembrane region" description="Helical" evidence="6">
    <location>
        <begin position="12"/>
        <end position="33"/>
    </location>
</feature>
<evidence type="ECO:0000256" key="6">
    <source>
        <dbReference type="SAM" id="Phobius"/>
    </source>
</evidence>
<dbReference type="GeneID" id="97330453"/>
<dbReference type="PANTHER" id="PTHR38459:SF1">
    <property type="entry name" value="PROPHAGE BACTOPRENOL-LINKED GLUCOSE TRANSLOCASE HOMOLOG"/>
    <property type="match status" value="1"/>
</dbReference>
<gene>
    <name evidence="9" type="ORF">EAI93_04105</name>
    <name evidence="8" type="ORF">ERS852456_00288</name>
</gene>
<name>A0A173Y4V7_9FIRM</name>
<dbReference type="RefSeq" id="WP_009242531.1">
    <property type="nucleotide sequence ID" value="NZ_AP028249.1"/>
</dbReference>
<keyword evidence="3 6" id="KW-0812">Transmembrane</keyword>
<dbReference type="InterPro" id="IPR007267">
    <property type="entry name" value="GtrA_DPMS_TM"/>
</dbReference>
<dbReference type="AlphaFoldDB" id="A0A173Y4V7"/>
<feature type="domain" description="GtrA/DPMS transmembrane" evidence="7">
    <location>
        <begin position="13"/>
        <end position="125"/>
    </location>
</feature>
<dbReference type="Proteomes" id="UP000095787">
    <property type="component" value="Unassembled WGS sequence"/>
</dbReference>
<comment type="similarity">
    <text evidence="2">Belongs to the GtrA family.</text>
</comment>
<evidence type="ECO:0000256" key="1">
    <source>
        <dbReference type="ARBA" id="ARBA00004141"/>
    </source>
</evidence>
<evidence type="ECO:0000256" key="5">
    <source>
        <dbReference type="ARBA" id="ARBA00023136"/>
    </source>
</evidence>
<dbReference type="PANTHER" id="PTHR38459">
    <property type="entry name" value="PROPHAGE BACTOPRENOL-LINKED GLUCOSE TRANSLOCASE HOMOLOG"/>
    <property type="match status" value="1"/>
</dbReference>